<dbReference type="PROSITE" id="PS51222">
    <property type="entry name" value="DCD"/>
    <property type="match status" value="1"/>
</dbReference>
<keyword evidence="5" id="KW-1185">Reference proteome</keyword>
<evidence type="ECO:0000256" key="3">
    <source>
        <dbReference type="SAM" id="SignalP"/>
    </source>
</evidence>
<dbReference type="Pfam" id="PF01344">
    <property type="entry name" value="Kelch_1"/>
    <property type="match status" value="4"/>
</dbReference>
<reference evidence="6" key="1">
    <citation type="submission" date="2025-08" db="UniProtKB">
        <authorList>
            <consortium name="RefSeq"/>
        </authorList>
    </citation>
    <scope>IDENTIFICATION</scope>
    <source>
        <tissue evidence="6">Seedling</tissue>
    </source>
</reference>
<feature type="chain" id="PRO_5047315594" evidence="3">
    <location>
        <begin position="18"/>
        <end position="714"/>
    </location>
</feature>
<dbReference type="SUPFAM" id="SSF117281">
    <property type="entry name" value="Kelch motif"/>
    <property type="match status" value="1"/>
</dbReference>
<name>A0ABM4ABS0_ZIZJJ</name>
<organism evidence="5 6">
    <name type="scientific">Ziziphus jujuba</name>
    <name type="common">Chinese jujube</name>
    <name type="synonym">Ziziphus sativa</name>
    <dbReference type="NCBI Taxonomy" id="326968"/>
    <lineage>
        <taxon>Eukaryota</taxon>
        <taxon>Viridiplantae</taxon>
        <taxon>Streptophyta</taxon>
        <taxon>Embryophyta</taxon>
        <taxon>Tracheophyta</taxon>
        <taxon>Spermatophyta</taxon>
        <taxon>Magnoliopsida</taxon>
        <taxon>eudicotyledons</taxon>
        <taxon>Gunneridae</taxon>
        <taxon>Pentapetalae</taxon>
        <taxon>rosids</taxon>
        <taxon>fabids</taxon>
        <taxon>Rosales</taxon>
        <taxon>Rhamnaceae</taxon>
        <taxon>Paliureae</taxon>
        <taxon>Ziziphus</taxon>
    </lineage>
</organism>
<evidence type="ECO:0000256" key="1">
    <source>
        <dbReference type="SAM" id="Coils"/>
    </source>
</evidence>
<dbReference type="InterPro" id="IPR006652">
    <property type="entry name" value="Kelch_1"/>
</dbReference>
<keyword evidence="1" id="KW-0175">Coiled coil</keyword>
<accession>A0ABM4ABS0</accession>
<dbReference type="SMART" id="SM00612">
    <property type="entry name" value="Kelch"/>
    <property type="match status" value="6"/>
</dbReference>
<dbReference type="PANTHER" id="PTHR46034:SF7">
    <property type="entry name" value="INFLUENZA VIRUS NS1A-BINDING PROTEIN"/>
    <property type="match status" value="1"/>
</dbReference>
<evidence type="ECO:0000259" key="4">
    <source>
        <dbReference type="PROSITE" id="PS51222"/>
    </source>
</evidence>
<keyword evidence="3" id="KW-0732">Signal</keyword>
<proteinExistence type="predicted"/>
<dbReference type="Proteomes" id="UP001652623">
    <property type="component" value="Chromosome 6"/>
</dbReference>
<dbReference type="RefSeq" id="XP_060674162.1">
    <property type="nucleotide sequence ID" value="XM_060818179.1"/>
</dbReference>
<feature type="coiled-coil region" evidence="1">
    <location>
        <begin position="368"/>
        <end position="395"/>
    </location>
</feature>
<evidence type="ECO:0000256" key="2">
    <source>
        <dbReference type="SAM" id="MobiDB-lite"/>
    </source>
</evidence>
<feature type="domain" description="DCD" evidence="4">
    <location>
        <begin position="55"/>
        <end position="188"/>
    </location>
</feature>
<evidence type="ECO:0000313" key="5">
    <source>
        <dbReference type="Proteomes" id="UP001652623"/>
    </source>
</evidence>
<gene>
    <name evidence="6" type="primary">LOC132804163</name>
</gene>
<dbReference type="PANTHER" id="PTHR46034">
    <property type="match status" value="1"/>
</dbReference>
<dbReference type="GeneID" id="132804163"/>
<dbReference type="InterPro" id="IPR013989">
    <property type="entry name" value="Dev_and_cell_death_domain"/>
</dbReference>
<dbReference type="InterPro" id="IPR015915">
    <property type="entry name" value="Kelch-typ_b-propeller"/>
</dbReference>
<dbReference type="Pfam" id="PF10539">
    <property type="entry name" value="Dev_Cell_Death"/>
    <property type="match status" value="1"/>
</dbReference>
<evidence type="ECO:0000313" key="6">
    <source>
        <dbReference type="RefSeq" id="XP_060674162.1"/>
    </source>
</evidence>
<dbReference type="InterPro" id="IPR044832">
    <property type="entry name" value="NRP-like"/>
</dbReference>
<feature type="region of interest" description="Disordered" evidence="2">
    <location>
        <begin position="327"/>
        <end position="346"/>
    </location>
</feature>
<feature type="signal peptide" evidence="3">
    <location>
        <begin position="1"/>
        <end position="17"/>
    </location>
</feature>
<dbReference type="Gene3D" id="2.120.10.80">
    <property type="entry name" value="Kelch-type beta propeller"/>
    <property type="match status" value="1"/>
</dbReference>
<sequence>MCWAFLLILLELTKNRGSQFIFRMGAGRKSQPLIINGSAPASISSSLFARNLGKIHLGGVIFGCTNTTMKECLSKQLFGLPAQHFSYVKNIDPGLPLFLFNYSDRKLYGIFESASPGQMNINPYGWTSDGSEKTQYPAQVQIRVRLQCQPLIESQFKPIIYDNYYNNHHFWFELDHAQTSKLMSSLASLAVAPGAPVPQCKIKRRTGSQAFPSHDIREEGEGFVSLALDDTRDVASSLNGNNQLLEAELDMKLVCQEEKDIIYNKLKELALECNLKSKCQELSPSGDVEDATKMNNLLLEEKSYLEKPMLDDVENTTVSNDLFLEDKGYPGEQAGLEDNNGQTPYPSSEYPSIVAQLVQEVTELKLFKTEQTQKIIHLEQKLVQAEMEIQTLKGRLMLEPESDPSTVTVNEDVIELFDELSLDPSESIFLFGGYTGESWLLALDSYYPSHDVIKSLSPMNSVRSYASVAQLNGDLYIIGGGNGNLWYDTVESYCPANDQWTQRPSLSQNKGSLAAASANNKIFAMGGGNGIECFSVVEMLDLDVGRWINTQSMMQKRFALAAVELNGVLYAAGGFDGSDYLKSVERFDPREHTWTKIASMNMRRGSHSLVALNEKLYALGGFDGSTTVSSVEIFDPRLGLWMTGEPMIRPRGYSGAAVVGESIYVIAGVRGGDDNIDDNIEDTVEIYKEGQGWRDIKSKSIGKRGFFSAIALSP</sequence>
<protein>
    <submittedName>
        <fullName evidence="6">Uncharacterized protein LOC132804163 isoform X1</fullName>
    </submittedName>
</protein>
<dbReference type="SMART" id="SM00767">
    <property type="entry name" value="DCD"/>
    <property type="match status" value="1"/>
</dbReference>